<proteinExistence type="predicted"/>
<evidence type="ECO:0000313" key="3">
    <source>
        <dbReference type="Proteomes" id="UP000183832"/>
    </source>
</evidence>
<gene>
    <name evidence="2" type="ORF">CLUMA_CG003014</name>
</gene>
<dbReference type="Proteomes" id="UP000183832">
    <property type="component" value="Unassembled WGS sequence"/>
</dbReference>
<evidence type="ECO:0000256" key="1">
    <source>
        <dbReference type="SAM" id="SignalP"/>
    </source>
</evidence>
<evidence type="ECO:0000313" key="2">
    <source>
        <dbReference type="EMBL" id="CRK89255.1"/>
    </source>
</evidence>
<accession>A0A1J1HMH6</accession>
<organism evidence="2 3">
    <name type="scientific">Clunio marinus</name>
    <dbReference type="NCBI Taxonomy" id="568069"/>
    <lineage>
        <taxon>Eukaryota</taxon>
        <taxon>Metazoa</taxon>
        <taxon>Ecdysozoa</taxon>
        <taxon>Arthropoda</taxon>
        <taxon>Hexapoda</taxon>
        <taxon>Insecta</taxon>
        <taxon>Pterygota</taxon>
        <taxon>Neoptera</taxon>
        <taxon>Endopterygota</taxon>
        <taxon>Diptera</taxon>
        <taxon>Nematocera</taxon>
        <taxon>Chironomoidea</taxon>
        <taxon>Chironomidae</taxon>
        <taxon>Clunio</taxon>
    </lineage>
</organism>
<feature type="signal peptide" evidence="1">
    <location>
        <begin position="1"/>
        <end position="22"/>
    </location>
</feature>
<feature type="chain" id="PRO_5009619017" evidence="1">
    <location>
        <begin position="23"/>
        <end position="88"/>
    </location>
</feature>
<dbReference type="AlphaFoldDB" id="A0A1J1HMH6"/>
<name>A0A1J1HMH6_9DIPT</name>
<protein>
    <submittedName>
        <fullName evidence="2">CLUMA_CG003014, isoform A</fullName>
    </submittedName>
</protein>
<keyword evidence="3" id="KW-1185">Reference proteome</keyword>
<reference evidence="2 3" key="1">
    <citation type="submission" date="2015-04" db="EMBL/GenBank/DDBJ databases">
        <authorList>
            <person name="Syromyatnikov M.Y."/>
            <person name="Popov V.N."/>
        </authorList>
    </citation>
    <scope>NUCLEOTIDE SEQUENCE [LARGE SCALE GENOMIC DNA]</scope>
</reference>
<dbReference type="EMBL" id="CVRI01000011">
    <property type="protein sequence ID" value="CRK89255.1"/>
    <property type="molecule type" value="Genomic_DNA"/>
</dbReference>
<sequence>MTLLFIHVKYLLEVIFFLETISVHLEKCKHAAYNDQNLKSENLHVAPFTANNLKYNVCGKVAACIKEQISQTHFISKSYILQFSTLFN</sequence>
<keyword evidence="1" id="KW-0732">Signal</keyword>